<dbReference type="Proteomes" id="UP000014500">
    <property type="component" value="Unassembled WGS sequence"/>
</dbReference>
<accession>T1JAN6</accession>
<dbReference type="EMBL" id="JH432001">
    <property type="status" value="NOT_ANNOTATED_CDS"/>
    <property type="molecule type" value="Genomic_DNA"/>
</dbReference>
<proteinExistence type="predicted"/>
<dbReference type="HOGENOM" id="CLU_2136600_0_0_1"/>
<evidence type="ECO:0000313" key="1">
    <source>
        <dbReference type="EnsemblMetazoa" id="SMAR010805-PA"/>
    </source>
</evidence>
<organism evidence="1 2">
    <name type="scientific">Strigamia maritima</name>
    <name type="common">European centipede</name>
    <name type="synonym">Geophilus maritimus</name>
    <dbReference type="NCBI Taxonomy" id="126957"/>
    <lineage>
        <taxon>Eukaryota</taxon>
        <taxon>Metazoa</taxon>
        <taxon>Ecdysozoa</taxon>
        <taxon>Arthropoda</taxon>
        <taxon>Myriapoda</taxon>
        <taxon>Chilopoda</taxon>
        <taxon>Pleurostigmophora</taxon>
        <taxon>Geophilomorpha</taxon>
        <taxon>Linotaeniidae</taxon>
        <taxon>Strigamia</taxon>
    </lineage>
</organism>
<keyword evidence="2" id="KW-1185">Reference proteome</keyword>
<evidence type="ECO:0000313" key="2">
    <source>
        <dbReference type="Proteomes" id="UP000014500"/>
    </source>
</evidence>
<sequence>MKCENIFLRNIYRTLFNPKSPELLEQLLQLVQNIPENRLLVYLDEAKVLKRPNNFLLTQDITNLLMEVLWCGYAAAEDGRQVFKITAKMDAYNGNIEENDGEKCLISIVNNYW</sequence>
<dbReference type="AlphaFoldDB" id="T1JAN6"/>
<protein>
    <submittedName>
        <fullName evidence="1">Uncharacterized protein</fullName>
    </submittedName>
</protein>
<reference evidence="2" key="1">
    <citation type="submission" date="2011-05" db="EMBL/GenBank/DDBJ databases">
        <authorList>
            <person name="Richards S.R."/>
            <person name="Qu J."/>
            <person name="Jiang H."/>
            <person name="Jhangiani S.N."/>
            <person name="Agravi P."/>
            <person name="Goodspeed R."/>
            <person name="Gross S."/>
            <person name="Mandapat C."/>
            <person name="Jackson L."/>
            <person name="Mathew T."/>
            <person name="Pu L."/>
            <person name="Thornton R."/>
            <person name="Saada N."/>
            <person name="Wilczek-Boney K.B."/>
            <person name="Lee S."/>
            <person name="Kovar C."/>
            <person name="Wu Y."/>
            <person name="Scherer S.E."/>
            <person name="Worley K.C."/>
            <person name="Muzny D.M."/>
            <person name="Gibbs R."/>
        </authorList>
    </citation>
    <scope>NUCLEOTIDE SEQUENCE</scope>
    <source>
        <strain evidence="2">Brora</strain>
    </source>
</reference>
<reference evidence="1" key="2">
    <citation type="submission" date="2015-02" db="UniProtKB">
        <authorList>
            <consortium name="EnsemblMetazoa"/>
        </authorList>
    </citation>
    <scope>IDENTIFICATION</scope>
</reference>
<dbReference type="EnsemblMetazoa" id="SMAR010805-RA">
    <property type="protein sequence ID" value="SMAR010805-PA"/>
    <property type="gene ID" value="SMAR010805"/>
</dbReference>
<name>T1JAN6_STRMM</name>